<evidence type="ECO:0000313" key="5">
    <source>
        <dbReference type="Proteomes" id="UP001321344"/>
    </source>
</evidence>
<dbReference type="InterPro" id="IPR001789">
    <property type="entry name" value="Sig_transdc_resp-reg_receiver"/>
</dbReference>
<dbReference type="InterPro" id="IPR050595">
    <property type="entry name" value="Bact_response_regulator"/>
</dbReference>
<dbReference type="RefSeq" id="WP_223142462.1">
    <property type="nucleotide sequence ID" value="NZ_CBCSDE010000002.1"/>
</dbReference>
<dbReference type="PANTHER" id="PTHR44591:SF3">
    <property type="entry name" value="RESPONSE REGULATORY DOMAIN-CONTAINING PROTEIN"/>
    <property type="match status" value="1"/>
</dbReference>
<name>A0ABT6BQM9_9BACT</name>
<dbReference type="PANTHER" id="PTHR44591">
    <property type="entry name" value="STRESS RESPONSE REGULATOR PROTEIN 1"/>
    <property type="match status" value="1"/>
</dbReference>
<evidence type="ECO:0000256" key="2">
    <source>
        <dbReference type="PROSITE-ProRule" id="PRU00169"/>
    </source>
</evidence>
<dbReference type="SMART" id="SM00448">
    <property type="entry name" value="REC"/>
    <property type="match status" value="1"/>
</dbReference>
<accession>A0ABT6BQM9</accession>
<feature type="domain" description="Response regulatory" evidence="3">
    <location>
        <begin position="6"/>
        <end position="120"/>
    </location>
</feature>
<keyword evidence="5" id="KW-1185">Reference proteome</keyword>
<comment type="caution">
    <text evidence="2">Lacks conserved residue(s) required for the propagation of feature annotation.</text>
</comment>
<comment type="caution">
    <text evidence="4">The sequence shown here is derived from an EMBL/GenBank/DDBJ whole genome shotgun (WGS) entry which is preliminary data.</text>
</comment>
<sequence>MSPTPTILLVCEETILAQTINFVLQKNEFKILVCHDGHTALEILKSEPVDYLITEILLPFYSGFDLIHHFVQSHTFKNILLLCVFENPGLMERSLNFIPIKQVLKPYNLQEINQIVKERLIPTQYIHQESN</sequence>
<reference evidence="4 5" key="1">
    <citation type="submission" date="2023-03" db="EMBL/GenBank/DDBJ databases">
        <title>Genome sequencing of Aquirufa.</title>
        <authorList>
            <person name="Pitt A."/>
            <person name="Hahn M.W."/>
        </authorList>
    </citation>
    <scope>NUCLEOTIDE SEQUENCE [LARGE SCALE GENOMIC DNA]</scope>
    <source>
        <strain evidence="4 5">WAEICH-18A</strain>
    </source>
</reference>
<proteinExistence type="predicted"/>
<dbReference type="InterPro" id="IPR011006">
    <property type="entry name" value="CheY-like_superfamily"/>
</dbReference>
<evidence type="ECO:0000256" key="1">
    <source>
        <dbReference type="ARBA" id="ARBA00022553"/>
    </source>
</evidence>
<evidence type="ECO:0000259" key="3">
    <source>
        <dbReference type="PROSITE" id="PS50110"/>
    </source>
</evidence>
<dbReference type="SUPFAM" id="SSF52172">
    <property type="entry name" value="CheY-like"/>
    <property type="match status" value="1"/>
</dbReference>
<gene>
    <name evidence="4" type="ORF">PQG43_12775</name>
</gene>
<protein>
    <submittedName>
        <fullName evidence="4">Response regulator</fullName>
    </submittedName>
</protein>
<dbReference type="PROSITE" id="PS50110">
    <property type="entry name" value="RESPONSE_REGULATORY"/>
    <property type="match status" value="1"/>
</dbReference>
<dbReference type="Pfam" id="PF00072">
    <property type="entry name" value="Response_reg"/>
    <property type="match status" value="1"/>
</dbReference>
<evidence type="ECO:0000313" key="4">
    <source>
        <dbReference type="EMBL" id="MDF5691738.1"/>
    </source>
</evidence>
<organism evidence="4 5">
    <name type="scientific">Aquirufa aurantiipilula</name>
    <dbReference type="NCBI Taxonomy" id="2696561"/>
    <lineage>
        <taxon>Bacteria</taxon>
        <taxon>Pseudomonadati</taxon>
        <taxon>Bacteroidota</taxon>
        <taxon>Cytophagia</taxon>
        <taxon>Cytophagales</taxon>
        <taxon>Flectobacillaceae</taxon>
        <taxon>Aquirufa</taxon>
    </lineage>
</organism>
<dbReference type="Proteomes" id="UP001321344">
    <property type="component" value="Unassembled WGS sequence"/>
</dbReference>
<dbReference type="EMBL" id="JARJOW010000011">
    <property type="protein sequence ID" value="MDF5691738.1"/>
    <property type="molecule type" value="Genomic_DNA"/>
</dbReference>
<dbReference type="Gene3D" id="3.40.50.2300">
    <property type="match status" value="1"/>
</dbReference>
<keyword evidence="1" id="KW-0597">Phosphoprotein</keyword>